<comment type="caution">
    <text evidence="6">The sequence shown here is derived from an EMBL/GenBank/DDBJ whole genome shotgun (WGS) entry which is preliminary data.</text>
</comment>
<dbReference type="GO" id="GO:0070492">
    <property type="term" value="F:oligosaccharide binding"/>
    <property type="evidence" value="ECO:0007669"/>
    <property type="project" value="TreeGrafter"/>
</dbReference>
<dbReference type="PANTHER" id="PTHR16146">
    <property type="entry name" value="INTELECTIN"/>
    <property type="match status" value="1"/>
</dbReference>
<evidence type="ECO:0000256" key="3">
    <source>
        <dbReference type="ARBA" id="ARBA00022837"/>
    </source>
</evidence>
<evidence type="ECO:0000256" key="2">
    <source>
        <dbReference type="ARBA" id="ARBA00022734"/>
    </source>
</evidence>
<dbReference type="EMBL" id="JARQWQ010000142">
    <property type="protein sequence ID" value="KAK2548624.1"/>
    <property type="molecule type" value="Genomic_DNA"/>
</dbReference>
<dbReference type="InterPro" id="IPR036056">
    <property type="entry name" value="Fibrinogen-like_C"/>
</dbReference>
<dbReference type="Proteomes" id="UP001249851">
    <property type="component" value="Unassembled WGS sequence"/>
</dbReference>
<dbReference type="SUPFAM" id="SSF56496">
    <property type="entry name" value="Fibrinogen C-terminal domain-like"/>
    <property type="match status" value="1"/>
</dbReference>
<dbReference type="GO" id="GO:0005615">
    <property type="term" value="C:extracellular space"/>
    <property type="evidence" value="ECO:0007669"/>
    <property type="project" value="TreeGrafter"/>
</dbReference>
<organism evidence="6 7">
    <name type="scientific">Acropora cervicornis</name>
    <name type="common">Staghorn coral</name>
    <dbReference type="NCBI Taxonomy" id="6130"/>
    <lineage>
        <taxon>Eukaryota</taxon>
        <taxon>Metazoa</taxon>
        <taxon>Cnidaria</taxon>
        <taxon>Anthozoa</taxon>
        <taxon>Hexacorallia</taxon>
        <taxon>Scleractinia</taxon>
        <taxon>Astrocoeniina</taxon>
        <taxon>Acroporidae</taxon>
        <taxon>Acropora</taxon>
    </lineage>
</organism>
<dbReference type="PANTHER" id="PTHR16146:SF53">
    <property type="entry name" value="APPLE DOMAIN-CONTAINING PROTEIN"/>
    <property type="match status" value="1"/>
</dbReference>
<proteinExistence type="predicted"/>
<dbReference type="InterPro" id="IPR002181">
    <property type="entry name" value="Fibrinogen_a/b/g_C_dom"/>
</dbReference>
<keyword evidence="1" id="KW-0479">Metal-binding</keyword>
<name>A0AAD9PT44_ACRCE</name>
<dbReference type="Gene3D" id="3.50.4.10">
    <property type="entry name" value="Hepatocyte Growth Factor"/>
    <property type="match status" value="1"/>
</dbReference>
<reference evidence="6" key="1">
    <citation type="journal article" date="2023" name="G3 (Bethesda)">
        <title>Whole genome assembly and annotation of the endangered Caribbean coral Acropora cervicornis.</title>
        <authorList>
            <person name="Selwyn J.D."/>
            <person name="Vollmer S.V."/>
        </authorList>
    </citation>
    <scope>NUCLEOTIDE SEQUENCE</scope>
    <source>
        <strain evidence="6">K2</strain>
    </source>
</reference>
<sequence>MKQTSSSCYSVMISPGKMMIFRLSKTIVFVLFCYGHVVPQETDPVPPDKVEAIGSYIFRYGYGVMGSKLERKTSTSILHCNHFCLKNSKCVSFNYQLTGNTHGSCELSEQGVVSREESDGVLENTPGCIFVQTVRQDLNPRSCLDLLQAGRRYSGIYTLFDDNGSLFPVYCDLTSEPKAAWTLLMSERTPGSHMFQRKPLFQDYPTNNTNPNWSAFRLPLFNMMQLRSRTTHWRITCSFQIDGLVYQDYVRAKTKDFDLLDFDQLGTCRQVEYIYVRGHSCSHCQTIWFQSSQEILHLDSSSKQCNFDPSPGAVHTEDNFGYYMSFSPKFRCTDPGRESTTNHWFGGIEENLMTGEKMTEKRTKRLLHSVINRYF</sequence>
<feature type="domain" description="Fibrinogen C-terminal" evidence="5">
    <location>
        <begin position="134"/>
        <end position="197"/>
    </location>
</feature>
<keyword evidence="4" id="KW-1015">Disulfide bond</keyword>
<reference evidence="6" key="2">
    <citation type="journal article" date="2023" name="Science">
        <title>Genomic signatures of disease resistance in endangered staghorn corals.</title>
        <authorList>
            <person name="Vollmer S.V."/>
            <person name="Selwyn J.D."/>
            <person name="Despard B.A."/>
            <person name="Roesel C.L."/>
        </authorList>
    </citation>
    <scope>NUCLEOTIDE SEQUENCE</scope>
    <source>
        <strain evidence="6">K2</strain>
    </source>
</reference>
<keyword evidence="7" id="KW-1185">Reference proteome</keyword>
<dbReference type="AlphaFoldDB" id="A0AAD9PT44"/>
<keyword evidence="3" id="KW-0106">Calcium</keyword>
<evidence type="ECO:0000259" key="5">
    <source>
        <dbReference type="PROSITE" id="PS51406"/>
    </source>
</evidence>
<protein>
    <recommendedName>
        <fullName evidence="5">Fibrinogen C-terminal domain-containing protein</fullName>
    </recommendedName>
</protein>
<evidence type="ECO:0000256" key="4">
    <source>
        <dbReference type="ARBA" id="ARBA00023157"/>
    </source>
</evidence>
<keyword evidence="2" id="KW-0430">Lectin</keyword>
<dbReference type="Pfam" id="PF00147">
    <property type="entry name" value="Fibrinogen_C"/>
    <property type="match status" value="1"/>
</dbReference>
<dbReference type="Gene3D" id="3.90.215.10">
    <property type="entry name" value="Gamma Fibrinogen, chain A, domain 1"/>
    <property type="match status" value="1"/>
</dbReference>
<gene>
    <name evidence="6" type="ORF">P5673_031148</name>
</gene>
<evidence type="ECO:0000256" key="1">
    <source>
        <dbReference type="ARBA" id="ARBA00022723"/>
    </source>
</evidence>
<accession>A0AAD9PT44</accession>
<evidence type="ECO:0000313" key="6">
    <source>
        <dbReference type="EMBL" id="KAK2548624.1"/>
    </source>
</evidence>
<evidence type="ECO:0000313" key="7">
    <source>
        <dbReference type="Proteomes" id="UP001249851"/>
    </source>
</evidence>
<dbReference type="GO" id="GO:0046872">
    <property type="term" value="F:metal ion binding"/>
    <property type="evidence" value="ECO:0007669"/>
    <property type="project" value="UniProtKB-KW"/>
</dbReference>
<dbReference type="InterPro" id="IPR014716">
    <property type="entry name" value="Fibrinogen_a/b/g_C_1"/>
</dbReference>
<dbReference type="PROSITE" id="PS51406">
    <property type="entry name" value="FIBRINOGEN_C_2"/>
    <property type="match status" value="1"/>
</dbReference>